<dbReference type="InterPro" id="IPR003439">
    <property type="entry name" value="ABC_transporter-like_ATP-bd"/>
</dbReference>
<dbReference type="EMBL" id="PTIS01000011">
    <property type="protein sequence ID" value="PPK47986.1"/>
    <property type="molecule type" value="Genomic_DNA"/>
</dbReference>
<dbReference type="Proteomes" id="UP000239863">
    <property type="component" value="Unassembled WGS sequence"/>
</dbReference>
<accession>A0A2S6FWL5</accession>
<keyword evidence="6" id="KW-0472">Membrane</keyword>
<keyword evidence="3" id="KW-1003">Cell membrane</keyword>
<dbReference type="RefSeq" id="WP_104410124.1">
    <property type="nucleotide sequence ID" value="NZ_PTIS01000011.1"/>
</dbReference>
<keyword evidence="2" id="KW-0813">Transport</keyword>
<evidence type="ECO:0000256" key="4">
    <source>
        <dbReference type="ARBA" id="ARBA00022741"/>
    </source>
</evidence>
<dbReference type="SMART" id="SM00382">
    <property type="entry name" value="AAA"/>
    <property type="match status" value="1"/>
</dbReference>
<dbReference type="PROSITE" id="PS50893">
    <property type="entry name" value="ABC_TRANSPORTER_2"/>
    <property type="match status" value="1"/>
</dbReference>
<comment type="caution">
    <text evidence="8">The sequence shown here is derived from an EMBL/GenBank/DDBJ whole genome shotgun (WGS) entry which is preliminary data.</text>
</comment>
<dbReference type="AlphaFoldDB" id="A0A2S6FWL5"/>
<gene>
    <name evidence="8" type="ORF">BD821_11145</name>
</gene>
<name>A0A2S6FWL5_9CLOT</name>
<dbReference type="PANTHER" id="PTHR42788">
    <property type="entry name" value="TAURINE IMPORT ATP-BINDING PROTEIN-RELATED"/>
    <property type="match status" value="1"/>
</dbReference>
<keyword evidence="4" id="KW-0547">Nucleotide-binding</keyword>
<evidence type="ECO:0000256" key="1">
    <source>
        <dbReference type="ARBA" id="ARBA00004202"/>
    </source>
</evidence>
<proteinExistence type="predicted"/>
<evidence type="ECO:0000256" key="3">
    <source>
        <dbReference type="ARBA" id="ARBA00022475"/>
    </source>
</evidence>
<dbReference type="Gene3D" id="3.40.50.300">
    <property type="entry name" value="P-loop containing nucleotide triphosphate hydrolases"/>
    <property type="match status" value="1"/>
</dbReference>
<dbReference type="InterPro" id="IPR003593">
    <property type="entry name" value="AAA+_ATPase"/>
</dbReference>
<dbReference type="GO" id="GO:0005524">
    <property type="term" value="F:ATP binding"/>
    <property type="evidence" value="ECO:0007669"/>
    <property type="project" value="UniProtKB-KW"/>
</dbReference>
<evidence type="ECO:0000256" key="2">
    <source>
        <dbReference type="ARBA" id="ARBA00022448"/>
    </source>
</evidence>
<dbReference type="Pfam" id="PF00005">
    <property type="entry name" value="ABC_tran"/>
    <property type="match status" value="1"/>
</dbReference>
<evidence type="ECO:0000256" key="5">
    <source>
        <dbReference type="ARBA" id="ARBA00022840"/>
    </source>
</evidence>
<evidence type="ECO:0000256" key="6">
    <source>
        <dbReference type="ARBA" id="ARBA00023136"/>
    </source>
</evidence>
<dbReference type="SUPFAM" id="SSF52540">
    <property type="entry name" value="P-loop containing nucleoside triphosphate hydrolases"/>
    <property type="match status" value="1"/>
</dbReference>
<dbReference type="InterPro" id="IPR017871">
    <property type="entry name" value="ABC_transporter-like_CS"/>
</dbReference>
<dbReference type="PANTHER" id="PTHR42788:SF7">
    <property type="entry name" value="NITRATE ABC TRANSPORTER ATP-BINDING PROTEIN"/>
    <property type="match status" value="1"/>
</dbReference>
<feature type="domain" description="ABC transporter" evidence="7">
    <location>
        <begin position="2"/>
        <end position="249"/>
    </location>
</feature>
<dbReference type="PROSITE" id="PS00211">
    <property type="entry name" value="ABC_TRANSPORTER_1"/>
    <property type="match status" value="1"/>
</dbReference>
<protein>
    <submittedName>
        <fullName evidence="8">Putative ABC transport system ATP-binding protein</fullName>
    </submittedName>
</protein>
<dbReference type="InterPro" id="IPR027417">
    <property type="entry name" value="P-loop_NTPase"/>
</dbReference>
<dbReference type="STRING" id="37659.GCA_000703125_00186"/>
<evidence type="ECO:0000259" key="7">
    <source>
        <dbReference type="PROSITE" id="PS50893"/>
    </source>
</evidence>
<evidence type="ECO:0000313" key="9">
    <source>
        <dbReference type="Proteomes" id="UP000239863"/>
    </source>
</evidence>
<dbReference type="GO" id="GO:0005886">
    <property type="term" value="C:plasma membrane"/>
    <property type="evidence" value="ECO:0007669"/>
    <property type="project" value="UniProtKB-SubCell"/>
</dbReference>
<keyword evidence="5 8" id="KW-0067">ATP-binding</keyword>
<comment type="subcellular location">
    <subcellularLocation>
        <location evidence="1">Cell membrane</location>
        <topology evidence="1">Peripheral membrane protein</topology>
    </subcellularLocation>
</comment>
<sequence length="264" mass="29098">MLSLKSISKSFNKGSINEISIFEDFNLDIKKGDFVSVVGSNGAGKSTLLNLISGNIISDKGTISLNEENITHYENYKRSKFIGRVYQDPAKGTSPSMSIMENLSICNNKGKSFGLKFCIKKDTEKHFKDELSILNMGLENKLHTKVGSLSGGQRQALSLLMATMVSPDVLLLDEHTAALDPNTSENIINITENIVKDKGITTIMVTHNLSHAITFGNRLILMHKGAIVKDLEEDFKLKLQVNDLIEEFKNVASSNDLSDTMLLS</sequence>
<organism evidence="8 9">
    <name type="scientific">Clostridium algidicarnis DSM 15099</name>
    <dbReference type="NCBI Taxonomy" id="1121295"/>
    <lineage>
        <taxon>Bacteria</taxon>
        <taxon>Bacillati</taxon>
        <taxon>Bacillota</taxon>
        <taxon>Clostridia</taxon>
        <taxon>Eubacteriales</taxon>
        <taxon>Clostridiaceae</taxon>
        <taxon>Clostridium</taxon>
    </lineage>
</organism>
<dbReference type="GO" id="GO:0016887">
    <property type="term" value="F:ATP hydrolysis activity"/>
    <property type="evidence" value="ECO:0007669"/>
    <property type="project" value="InterPro"/>
</dbReference>
<dbReference type="InterPro" id="IPR050166">
    <property type="entry name" value="ABC_transporter_ATP-bind"/>
</dbReference>
<dbReference type="OrthoDB" id="9776369at2"/>
<evidence type="ECO:0000313" key="8">
    <source>
        <dbReference type="EMBL" id="PPK47986.1"/>
    </source>
</evidence>
<reference evidence="8 9" key="1">
    <citation type="submission" date="2018-02" db="EMBL/GenBank/DDBJ databases">
        <title>Genomic Encyclopedia of Archaeal and Bacterial Type Strains, Phase II (KMG-II): from individual species to whole genera.</title>
        <authorList>
            <person name="Goeker M."/>
        </authorList>
    </citation>
    <scope>NUCLEOTIDE SEQUENCE [LARGE SCALE GENOMIC DNA]</scope>
    <source>
        <strain evidence="8 9">DSM 15099</strain>
    </source>
</reference>